<dbReference type="EMBL" id="AP021874">
    <property type="protein sequence ID" value="BBO67702.1"/>
    <property type="molecule type" value="Genomic_DNA"/>
</dbReference>
<dbReference type="OrthoDB" id="9888200at2"/>
<proteinExistence type="predicted"/>
<dbReference type="Proteomes" id="UP000427906">
    <property type="component" value="Chromosome"/>
</dbReference>
<evidence type="ECO:0000313" key="2">
    <source>
        <dbReference type="Proteomes" id="UP000427906"/>
    </source>
</evidence>
<reference evidence="1 2" key="1">
    <citation type="submission" date="2019-11" db="EMBL/GenBank/DDBJ databases">
        <title>Comparative genomics of hydrocarbon-degrading Desulfosarcina strains.</title>
        <authorList>
            <person name="Watanabe M."/>
            <person name="Kojima H."/>
            <person name="Fukui M."/>
        </authorList>
    </citation>
    <scope>NUCLEOTIDE SEQUENCE [LARGE SCALE GENOMIC DNA]</scope>
    <source>
        <strain evidence="1 2">PL12</strain>
    </source>
</reference>
<sequence>MTSTHSHRPCGRILIALITLVLAAHGCASGPSLVGRWKAMEGSASVEFAVDGGFHAVDNEGMPVSGKYRLVGADGIQFEIRHGEADAEVVDARYTRLGERLTLAFPGEGAIETYHRIP</sequence>
<keyword evidence="2" id="KW-1185">Reference proteome</keyword>
<dbReference type="KEGG" id="dalk:DSCA_16320"/>
<dbReference type="AlphaFoldDB" id="A0A5K7YDW7"/>
<dbReference type="RefSeq" id="WP_155315933.1">
    <property type="nucleotide sequence ID" value="NZ_AP021874.1"/>
</dbReference>
<evidence type="ECO:0008006" key="3">
    <source>
        <dbReference type="Google" id="ProtNLM"/>
    </source>
</evidence>
<evidence type="ECO:0000313" key="1">
    <source>
        <dbReference type="EMBL" id="BBO67702.1"/>
    </source>
</evidence>
<organism evidence="1 2">
    <name type="scientific">Desulfosarcina alkanivorans</name>
    <dbReference type="NCBI Taxonomy" id="571177"/>
    <lineage>
        <taxon>Bacteria</taxon>
        <taxon>Pseudomonadati</taxon>
        <taxon>Thermodesulfobacteriota</taxon>
        <taxon>Desulfobacteria</taxon>
        <taxon>Desulfobacterales</taxon>
        <taxon>Desulfosarcinaceae</taxon>
        <taxon>Desulfosarcina</taxon>
    </lineage>
</organism>
<accession>A0A5K7YDW7</accession>
<protein>
    <recommendedName>
        <fullName evidence="3">DUF5640 domain-containing protein</fullName>
    </recommendedName>
</protein>
<name>A0A5K7YDW7_9BACT</name>
<gene>
    <name evidence="1" type="ORF">DSCA_16320</name>
</gene>